<dbReference type="AlphaFoldDB" id="A0A0F9JUK7"/>
<name>A0A0F9JUK7_9ZZZZ</name>
<reference evidence="1" key="1">
    <citation type="journal article" date="2015" name="Nature">
        <title>Complex archaea that bridge the gap between prokaryotes and eukaryotes.</title>
        <authorList>
            <person name="Spang A."/>
            <person name="Saw J.H."/>
            <person name="Jorgensen S.L."/>
            <person name="Zaremba-Niedzwiedzka K."/>
            <person name="Martijn J."/>
            <person name="Lind A.E."/>
            <person name="van Eijk R."/>
            <person name="Schleper C."/>
            <person name="Guy L."/>
            <person name="Ettema T.J."/>
        </authorList>
    </citation>
    <scope>NUCLEOTIDE SEQUENCE</scope>
</reference>
<dbReference type="InterPro" id="IPR036410">
    <property type="entry name" value="HSP_DnaJ_Cys-rich_dom_sf"/>
</dbReference>
<accession>A0A0F9JUK7</accession>
<dbReference type="EMBL" id="LAZR01009311">
    <property type="protein sequence ID" value="KKM73378.1"/>
    <property type="molecule type" value="Genomic_DNA"/>
</dbReference>
<comment type="caution">
    <text evidence="1">The sequence shown here is derived from an EMBL/GenBank/DDBJ whole genome shotgun (WGS) entry which is preliminary data.</text>
</comment>
<organism evidence="1">
    <name type="scientific">marine sediment metagenome</name>
    <dbReference type="NCBI Taxonomy" id="412755"/>
    <lineage>
        <taxon>unclassified sequences</taxon>
        <taxon>metagenomes</taxon>
        <taxon>ecological metagenomes</taxon>
    </lineage>
</organism>
<dbReference type="SUPFAM" id="SSF57938">
    <property type="entry name" value="DnaJ/Hsp40 cysteine-rich domain"/>
    <property type="match status" value="1"/>
</dbReference>
<gene>
    <name evidence="1" type="ORF">LCGC14_1411160</name>
</gene>
<evidence type="ECO:0000313" key="1">
    <source>
        <dbReference type="EMBL" id="KKM73378.1"/>
    </source>
</evidence>
<evidence type="ECO:0008006" key="2">
    <source>
        <dbReference type="Google" id="ProtNLM"/>
    </source>
</evidence>
<dbReference type="Gene3D" id="2.10.230.10">
    <property type="entry name" value="Heat shock protein DnaJ, cysteine-rich domain"/>
    <property type="match status" value="1"/>
</dbReference>
<proteinExistence type="predicted"/>
<protein>
    <recommendedName>
        <fullName evidence="2">CR-type domain-containing protein</fullName>
    </recommendedName>
</protein>
<sequence>MKEGDVVGSIRALEHTRTHEMTTPHKCPVCGGHGKLPDKWGGTGTYTPTATRQCHACKGTGMVWEPQPTPTVQGGLLCSKCGGTTHATINGMCSECYRGTGG</sequence>